<keyword evidence="3 4" id="KW-0687">Ribonucleoprotein</keyword>
<dbReference type="GO" id="GO:0032040">
    <property type="term" value="C:small-subunit processome"/>
    <property type="evidence" value="ECO:0007669"/>
    <property type="project" value="TreeGrafter"/>
</dbReference>
<comment type="similarity">
    <text evidence="1 4">Belongs to the eukaryotic ribosomal protein eS7 family.</text>
</comment>
<dbReference type="PANTHER" id="PTHR11278:SF0">
    <property type="entry name" value="SMALL RIBOSOMAL SUBUNIT PROTEIN ES7"/>
    <property type="match status" value="1"/>
</dbReference>
<proteinExistence type="inferred from homology"/>
<dbReference type="Pfam" id="PF01251">
    <property type="entry name" value="Ribosomal_S7e"/>
    <property type="match status" value="1"/>
</dbReference>
<gene>
    <name evidence="5" type="ORF">PXEA_LOCUS11871</name>
</gene>
<protein>
    <recommendedName>
        <fullName evidence="4">40S ribosomal protein S7</fullName>
    </recommendedName>
</protein>
<dbReference type="GO" id="GO:0003735">
    <property type="term" value="F:structural constituent of ribosome"/>
    <property type="evidence" value="ECO:0007669"/>
    <property type="project" value="InterPro"/>
</dbReference>
<accession>A0A448WRJ3</accession>
<dbReference type="AlphaFoldDB" id="A0A448WRJ3"/>
<evidence type="ECO:0000256" key="1">
    <source>
        <dbReference type="ARBA" id="ARBA00007820"/>
    </source>
</evidence>
<evidence type="ECO:0000256" key="3">
    <source>
        <dbReference type="ARBA" id="ARBA00023274"/>
    </source>
</evidence>
<dbReference type="GO" id="GO:0030686">
    <property type="term" value="C:90S preribosome"/>
    <property type="evidence" value="ECO:0007669"/>
    <property type="project" value="TreeGrafter"/>
</dbReference>
<dbReference type="PANTHER" id="PTHR11278">
    <property type="entry name" value="40S RIBOSOMAL PROTEIN S7"/>
    <property type="match status" value="1"/>
</dbReference>
<dbReference type="InterPro" id="IPR000554">
    <property type="entry name" value="Ribosomal_eS7"/>
</dbReference>
<dbReference type="GO" id="GO:0022627">
    <property type="term" value="C:cytosolic small ribosomal subunit"/>
    <property type="evidence" value="ECO:0007669"/>
    <property type="project" value="TreeGrafter"/>
</dbReference>
<dbReference type="GO" id="GO:0006364">
    <property type="term" value="P:rRNA processing"/>
    <property type="evidence" value="ECO:0007669"/>
    <property type="project" value="TreeGrafter"/>
</dbReference>
<evidence type="ECO:0000313" key="5">
    <source>
        <dbReference type="EMBL" id="VEL18431.1"/>
    </source>
</evidence>
<reference evidence="5" key="1">
    <citation type="submission" date="2018-11" db="EMBL/GenBank/DDBJ databases">
        <authorList>
            <consortium name="Pathogen Informatics"/>
        </authorList>
    </citation>
    <scope>NUCLEOTIDE SEQUENCE</scope>
</reference>
<keyword evidence="6" id="KW-1185">Reference proteome</keyword>
<dbReference type="OrthoDB" id="1724687at2759"/>
<dbReference type="GO" id="GO:0006412">
    <property type="term" value="P:translation"/>
    <property type="evidence" value="ECO:0007669"/>
    <property type="project" value="InterPro"/>
</dbReference>
<evidence type="ECO:0000256" key="4">
    <source>
        <dbReference type="RuleBase" id="RU364105"/>
    </source>
</evidence>
<dbReference type="GO" id="GO:0042274">
    <property type="term" value="P:ribosomal small subunit biogenesis"/>
    <property type="evidence" value="ECO:0007669"/>
    <property type="project" value="TreeGrafter"/>
</dbReference>
<dbReference type="Proteomes" id="UP000784294">
    <property type="component" value="Unassembled WGS sequence"/>
</dbReference>
<comment type="caution">
    <text evidence="5">The sequence shown here is derived from an EMBL/GenBank/DDBJ whole genome shotgun (WGS) entry which is preliminary data.</text>
</comment>
<organism evidence="5 6">
    <name type="scientific">Protopolystoma xenopodis</name>
    <dbReference type="NCBI Taxonomy" id="117903"/>
    <lineage>
        <taxon>Eukaryota</taxon>
        <taxon>Metazoa</taxon>
        <taxon>Spiralia</taxon>
        <taxon>Lophotrochozoa</taxon>
        <taxon>Platyhelminthes</taxon>
        <taxon>Monogenea</taxon>
        <taxon>Polyopisthocotylea</taxon>
        <taxon>Polystomatidea</taxon>
        <taxon>Polystomatidae</taxon>
        <taxon>Protopolystoma</taxon>
    </lineage>
</organism>
<keyword evidence="2 4" id="KW-0689">Ribosomal protein</keyword>
<name>A0A448WRJ3_9PLAT</name>
<evidence type="ECO:0000313" key="6">
    <source>
        <dbReference type="Proteomes" id="UP000784294"/>
    </source>
</evidence>
<sequence>MYYKMTLSKIIKPDKKTVTPLEEEIAQALSDLQSHENLGEAIKALYFCEAKEFSVGNEKVVVIYVPVPQLRAYQQIHNRLVGELEKKLRGPHVVIVAFRRILPKPKRKCKANPKQKRPRSRTLTSVHDNILKDLVYPAEIVGKRTHVRVDGSKLIKCHLDVTQRNYVEHKINTITSLYKQLTGRDIDIVFPDWVL</sequence>
<evidence type="ECO:0000256" key="2">
    <source>
        <dbReference type="ARBA" id="ARBA00022980"/>
    </source>
</evidence>
<dbReference type="EMBL" id="CAAALY010036981">
    <property type="protein sequence ID" value="VEL18431.1"/>
    <property type="molecule type" value="Genomic_DNA"/>
</dbReference>